<accession>A0A2G5SLD0</accession>
<dbReference type="EMBL" id="PDUG01000006">
    <property type="protein sequence ID" value="PIC15719.1"/>
    <property type="molecule type" value="Genomic_DNA"/>
</dbReference>
<evidence type="ECO:0000313" key="2">
    <source>
        <dbReference type="Proteomes" id="UP000230233"/>
    </source>
</evidence>
<reference evidence="2" key="1">
    <citation type="submission" date="2017-10" db="EMBL/GenBank/DDBJ databases">
        <title>Rapid genome shrinkage in a self-fertile nematode reveals novel sperm competition proteins.</title>
        <authorList>
            <person name="Yin D."/>
            <person name="Schwarz E.M."/>
            <person name="Thomas C.G."/>
            <person name="Felde R.L."/>
            <person name="Korf I.F."/>
            <person name="Cutter A.D."/>
            <person name="Schartner C.M."/>
            <person name="Ralston E.J."/>
            <person name="Meyer B.J."/>
            <person name="Haag E.S."/>
        </authorList>
    </citation>
    <scope>NUCLEOTIDE SEQUENCE [LARGE SCALE GENOMIC DNA]</scope>
    <source>
        <strain evidence="2">JU1422</strain>
    </source>
</reference>
<dbReference type="Proteomes" id="UP000230233">
    <property type="component" value="Chromosome X"/>
</dbReference>
<organism evidence="1 2">
    <name type="scientific">Caenorhabditis nigoni</name>
    <dbReference type="NCBI Taxonomy" id="1611254"/>
    <lineage>
        <taxon>Eukaryota</taxon>
        <taxon>Metazoa</taxon>
        <taxon>Ecdysozoa</taxon>
        <taxon>Nematoda</taxon>
        <taxon>Chromadorea</taxon>
        <taxon>Rhabditida</taxon>
        <taxon>Rhabditina</taxon>
        <taxon>Rhabditomorpha</taxon>
        <taxon>Rhabditoidea</taxon>
        <taxon>Rhabditidae</taxon>
        <taxon>Peloderinae</taxon>
        <taxon>Caenorhabditis</taxon>
    </lineage>
</organism>
<gene>
    <name evidence="1" type="primary">Cni-C23F12.4</name>
    <name evidence="1" type="synonym">Cnig_chr_X.g22585</name>
    <name evidence="1" type="ORF">B9Z55_022585</name>
</gene>
<keyword evidence="2" id="KW-1185">Reference proteome</keyword>
<comment type="caution">
    <text evidence="1">The sequence shown here is derived from an EMBL/GenBank/DDBJ whole genome shotgun (WGS) entry which is preliminary data.</text>
</comment>
<sequence length="195" mass="22268">MAIVEEIDGNPSEELPEQANAPFMSLRQIKACGHLLLGTLQLRCESHGSPEDPRKEAVMARVFIKKRLRMIPETDDKNSRDYVLRSLYNLLDTHFAVIFKKIGQISGELAFLSGIQHSPEFDSVELQFVWACDYLFKSGQLEEVSRGDFIVPETPEFEMPPLDDVGEEAERNFMAESEMELRRQLEGYLSIEGKQ</sequence>
<proteinExistence type="predicted"/>
<evidence type="ECO:0000313" key="1">
    <source>
        <dbReference type="EMBL" id="PIC15719.1"/>
    </source>
</evidence>
<dbReference type="AlphaFoldDB" id="A0A2G5SLD0"/>
<protein>
    <submittedName>
        <fullName evidence="1">Uncharacterized protein</fullName>
    </submittedName>
</protein>
<name>A0A2G5SLD0_9PELO</name>
<dbReference type="OrthoDB" id="5774935at2759"/>